<keyword evidence="1" id="KW-0812">Transmembrane</keyword>
<organism evidence="2 3">
    <name type="scientific">Catellatospora coxensis</name>
    <dbReference type="NCBI Taxonomy" id="310354"/>
    <lineage>
        <taxon>Bacteria</taxon>
        <taxon>Bacillati</taxon>
        <taxon>Actinomycetota</taxon>
        <taxon>Actinomycetes</taxon>
        <taxon>Micromonosporales</taxon>
        <taxon>Micromonosporaceae</taxon>
        <taxon>Catellatospora</taxon>
    </lineage>
</organism>
<reference evidence="2 3" key="1">
    <citation type="submission" date="2021-01" db="EMBL/GenBank/DDBJ databases">
        <title>Whole genome shotgun sequence of Catellatospora coxensis NBRC 107359.</title>
        <authorList>
            <person name="Komaki H."/>
            <person name="Tamura T."/>
        </authorList>
    </citation>
    <scope>NUCLEOTIDE SEQUENCE [LARGE SCALE GENOMIC DNA]</scope>
    <source>
        <strain evidence="2 3">NBRC 107359</strain>
    </source>
</reference>
<evidence type="ECO:0000256" key="1">
    <source>
        <dbReference type="SAM" id="Phobius"/>
    </source>
</evidence>
<protein>
    <submittedName>
        <fullName evidence="2">Uncharacterized protein</fullName>
    </submittedName>
</protein>
<accession>A0A8J3KY01</accession>
<name>A0A8J3KY01_9ACTN</name>
<dbReference type="EMBL" id="BONI01000112">
    <property type="protein sequence ID" value="GIG11067.1"/>
    <property type="molecule type" value="Genomic_DNA"/>
</dbReference>
<keyword evidence="1" id="KW-1133">Transmembrane helix</keyword>
<dbReference type="Gene3D" id="6.20.20.10">
    <property type="match status" value="1"/>
</dbReference>
<proteinExistence type="predicted"/>
<dbReference type="AlphaFoldDB" id="A0A8J3KY01"/>
<dbReference type="Proteomes" id="UP000630887">
    <property type="component" value="Unassembled WGS sequence"/>
</dbReference>
<evidence type="ECO:0000313" key="3">
    <source>
        <dbReference type="Proteomes" id="UP000630887"/>
    </source>
</evidence>
<keyword evidence="1" id="KW-0472">Membrane</keyword>
<feature type="transmembrane region" description="Helical" evidence="1">
    <location>
        <begin position="12"/>
        <end position="36"/>
    </location>
</feature>
<sequence>MPSLAATATQTITLTALPTAALVLLTLGYIGLCWLLPFRRCQNCTGTGWTRTPLLRRTRPCRRCNGDGVRLRVGRRLFNHFAHLRRNAR</sequence>
<dbReference type="SUPFAM" id="SSF57938">
    <property type="entry name" value="DnaJ/Hsp40 cysteine-rich domain"/>
    <property type="match status" value="1"/>
</dbReference>
<comment type="caution">
    <text evidence="2">The sequence shown here is derived from an EMBL/GenBank/DDBJ whole genome shotgun (WGS) entry which is preliminary data.</text>
</comment>
<keyword evidence="3" id="KW-1185">Reference proteome</keyword>
<dbReference type="InterPro" id="IPR036410">
    <property type="entry name" value="HSP_DnaJ_Cys-rich_dom_sf"/>
</dbReference>
<gene>
    <name evidence="2" type="ORF">Cco03nite_77670</name>
</gene>
<evidence type="ECO:0000313" key="2">
    <source>
        <dbReference type="EMBL" id="GIG11067.1"/>
    </source>
</evidence>